<keyword evidence="3 5" id="KW-1133">Transmembrane helix</keyword>
<dbReference type="OrthoDB" id="6418713at2759"/>
<dbReference type="AlphaFoldDB" id="A0A8J5XLU2"/>
<evidence type="ECO:0000256" key="6">
    <source>
        <dbReference type="SAM" id="SignalP"/>
    </source>
</evidence>
<feature type="transmembrane region" description="Helical" evidence="5">
    <location>
        <begin position="227"/>
        <end position="248"/>
    </location>
</feature>
<feature type="transmembrane region" description="Helical" evidence="5">
    <location>
        <begin position="364"/>
        <end position="382"/>
    </location>
</feature>
<dbReference type="GO" id="GO:0016020">
    <property type="term" value="C:membrane"/>
    <property type="evidence" value="ECO:0007669"/>
    <property type="project" value="UniProtKB-SubCell"/>
</dbReference>
<name>A0A8J5XLU2_DIALT</name>
<protein>
    <recommendedName>
        <fullName evidence="7">Sugar phosphate transporter domain-containing protein</fullName>
    </recommendedName>
</protein>
<evidence type="ECO:0000256" key="2">
    <source>
        <dbReference type="ARBA" id="ARBA00022692"/>
    </source>
</evidence>
<evidence type="ECO:0000256" key="4">
    <source>
        <dbReference type="ARBA" id="ARBA00023136"/>
    </source>
</evidence>
<dbReference type="EMBL" id="JAGTXO010000018">
    <property type="protein sequence ID" value="KAG8463039.1"/>
    <property type="molecule type" value="Genomic_DNA"/>
</dbReference>
<keyword evidence="2 5" id="KW-0812">Transmembrane</keyword>
<dbReference type="InterPro" id="IPR050186">
    <property type="entry name" value="TPT_transporter"/>
</dbReference>
<dbReference type="OMA" id="FTCAFSA"/>
<feature type="domain" description="Sugar phosphate transporter" evidence="7">
    <location>
        <begin position="72"/>
        <end position="379"/>
    </location>
</feature>
<proteinExistence type="predicted"/>
<organism evidence="8 9">
    <name type="scientific">Diacronema lutheri</name>
    <name type="common">Unicellular marine alga</name>
    <name type="synonym">Monochrysis lutheri</name>
    <dbReference type="NCBI Taxonomy" id="2081491"/>
    <lineage>
        <taxon>Eukaryota</taxon>
        <taxon>Haptista</taxon>
        <taxon>Haptophyta</taxon>
        <taxon>Pavlovophyceae</taxon>
        <taxon>Pavlovales</taxon>
        <taxon>Pavlovaceae</taxon>
        <taxon>Diacronema</taxon>
    </lineage>
</organism>
<evidence type="ECO:0000313" key="8">
    <source>
        <dbReference type="EMBL" id="KAG8463039.1"/>
    </source>
</evidence>
<dbReference type="InterPro" id="IPR037185">
    <property type="entry name" value="EmrE-like"/>
</dbReference>
<dbReference type="Proteomes" id="UP000751190">
    <property type="component" value="Unassembled WGS sequence"/>
</dbReference>
<feature type="signal peptide" evidence="6">
    <location>
        <begin position="1"/>
        <end position="21"/>
    </location>
</feature>
<dbReference type="InterPro" id="IPR004853">
    <property type="entry name" value="Sugar_P_trans_dom"/>
</dbReference>
<feature type="transmembrane region" description="Helical" evidence="5">
    <location>
        <begin position="103"/>
        <end position="122"/>
    </location>
</feature>
<comment type="subcellular location">
    <subcellularLocation>
        <location evidence="1">Membrane</location>
        <topology evidence="1">Multi-pass membrane protein</topology>
    </subcellularLocation>
</comment>
<feature type="transmembrane region" description="Helical" evidence="5">
    <location>
        <begin position="260"/>
        <end position="285"/>
    </location>
</feature>
<accession>A0A8J5XLU2</accession>
<dbReference type="PANTHER" id="PTHR11132">
    <property type="entry name" value="SOLUTE CARRIER FAMILY 35"/>
    <property type="match status" value="1"/>
</dbReference>
<evidence type="ECO:0000256" key="1">
    <source>
        <dbReference type="ARBA" id="ARBA00004141"/>
    </source>
</evidence>
<keyword evidence="6" id="KW-0732">Signal</keyword>
<feature type="transmembrane region" description="Helical" evidence="5">
    <location>
        <begin position="152"/>
        <end position="181"/>
    </location>
</feature>
<dbReference type="SUPFAM" id="SSF103481">
    <property type="entry name" value="Multidrug resistance efflux transporter EmrE"/>
    <property type="match status" value="1"/>
</dbReference>
<feature type="transmembrane region" description="Helical" evidence="5">
    <location>
        <begin position="71"/>
        <end position="91"/>
    </location>
</feature>
<comment type="caution">
    <text evidence="8">The sequence shown here is derived from an EMBL/GenBank/DDBJ whole genome shotgun (WGS) entry which is preliminary data.</text>
</comment>
<evidence type="ECO:0000259" key="7">
    <source>
        <dbReference type="Pfam" id="PF03151"/>
    </source>
</evidence>
<dbReference type="Pfam" id="PF03151">
    <property type="entry name" value="TPT"/>
    <property type="match status" value="1"/>
</dbReference>
<feature type="chain" id="PRO_5035296253" description="Sugar phosphate transporter domain-containing protein" evidence="6">
    <location>
        <begin position="22"/>
        <end position="415"/>
    </location>
</feature>
<keyword evidence="9" id="KW-1185">Reference proteome</keyword>
<gene>
    <name evidence="8" type="ORF">KFE25_001812</name>
</gene>
<evidence type="ECO:0000313" key="9">
    <source>
        <dbReference type="Proteomes" id="UP000751190"/>
    </source>
</evidence>
<keyword evidence="4 5" id="KW-0472">Membrane</keyword>
<evidence type="ECO:0000256" key="3">
    <source>
        <dbReference type="ARBA" id="ARBA00022989"/>
    </source>
</evidence>
<evidence type="ECO:0000256" key="5">
    <source>
        <dbReference type="SAM" id="Phobius"/>
    </source>
</evidence>
<reference evidence="8" key="1">
    <citation type="submission" date="2021-05" db="EMBL/GenBank/DDBJ databases">
        <title>The genome of the haptophyte Pavlova lutheri (Diacronema luteri, Pavlovales) - a model for lipid biosynthesis in eukaryotic algae.</title>
        <authorList>
            <person name="Hulatt C.J."/>
            <person name="Posewitz M.C."/>
        </authorList>
    </citation>
    <scope>NUCLEOTIDE SEQUENCE</scope>
    <source>
        <strain evidence="8">NIVA-4/92</strain>
    </source>
</reference>
<sequence length="415" mass="43691">MRLVVIIAALAALAVAAGAEARAVRPAALVRSRARAEGRDGLRAPALSRALELRGGASVSPASSTGGRAGVLQLAALFGAWYGFNIWYSLVAKMVLQWWKSPWLFTVLQLGIGSLWVAAQWVPIPTFGLNGARAKTFTLRPVPQLSRAEVRALLPIAACLAAGHVASTMAMFYGTVAFANVVKTAEPLFTCAFSALILKQTFSPRTYATLIPIMGGVAYASTNELSFSWMSLGTAMSSNVAFALRAILAKLSMRSAAAATLSAANLFAVVNMLALALTLPLALLLEAPGARASWDAALAKGVSSAELVQLILVTGVTYYLYNELAFMCLGKVDPVTHAVANTIKRVAVIAVSILYFNNPTTKQGILGSAVAVVGVLLYSLALDSEKKLKLAAAPAPARPSCRKGKGWRKLFARAK</sequence>